<evidence type="ECO:0000256" key="3">
    <source>
        <dbReference type="ARBA" id="ARBA00012180"/>
    </source>
</evidence>
<proteinExistence type="inferred from homology"/>
<organism evidence="9 10">
    <name type="scientific">Lachnellula arida</name>
    <dbReference type="NCBI Taxonomy" id="1316785"/>
    <lineage>
        <taxon>Eukaryota</taxon>
        <taxon>Fungi</taxon>
        <taxon>Dikarya</taxon>
        <taxon>Ascomycota</taxon>
        <taxon>Pezizomycotina</taxon>
        <taxon>Leotiomycetes</taxon>
        <taxon>Helotiales</taxon>
        <taxon>Lachnaceae</taxon>
        <taxon>Lachnellula</taxon>
    </lineage>
</organism>
<dbReference type="Pfam" id="PF00075">
    <property type="entry name" value="RNase_H"/>
    <property type="match status" value="1"/>
</dbReference>
<protein>
    <recommendedName>
        <fullName evidence="3">ribonuclease H</fullName>
        <ecNumber evidence="3">3.1.26.4</ecNumber>
    </recommendedName>
</protein>
<dbReference type="GO" id="GO:0046872">
    <property type="term" value="F:metal ion binding"/>
    <property type="evidence" value="ECO:0007669"/>
    <property type="project" value="UniProtKB-KW"/>
</dbReference>
<name>A0A8T9BBI1_9HELO</name>
<sequence length="233" mass="26386">MGDGYGYHDDCKGQDGFDLTPQETVGWTRAFDYEELYRRFEGLKPDIVESGTRGWTWVSCWRRAACGKCGRLQYHSNQIVIALDGACRDNGGSDPRAAIGVYVGEDNCFNFHTPLVSVEDPTNQQAELTAGYAGLIRAITIKKEVLTDLAWVVFKSDSEYLVKGMTSWIMNWKKNGFRTSTRAKVVNRERFEVLEKLVVELNGLGVEVRFWHVPREYNKEADALANKALDREG</sequence>
<evidence type="ECO:0000313" key="9">
    <source>
        <dbReference type="EMBL" id="TVY15743.1"/>
    </source>
</evidence>
<dbReference type="OrthoDB" id="245563at2759"/>
<dbReference type="SUPFAM" id="SSF53098">
    <property type="entry name" value="Ribonuclease H-like"/>
    <property type="match status" value="1"/>
</dbReference>
<dbReference type="PANTHER" id="PTHR10642:SF26">
    <property type="entry name" value="RIBONUCLEASE H1"/>
    <property type="match status" value="1"/>
</dbReference>
<evidence type="ECO:0000256" key="7">
    <source>
        <dbReference type="ARBA" id="ARBA00022801"/>
    </source>
</evidence>
<dbReference type="GO" id="GO:0004523">
    <property type="term" value="F:RNA-DNA hybrid ribonuclease activity"/>
    <property type="evidence" value="ECO:0007669"/>
    <property type="project" value="UniProtKB-EC"/>
</dbReference>
<evidence type="ECO:0000313" key="10">
    <source>
        <dbReference type="Proteomes" id="UP000469559"/>
    </source>
</evidence>
<dbReference type="GO" id="GO:0003676">
    <property type="term" value="F:nucleic acid binding"/>
    <property type="evidence" value="ECO:0007669"/>
    <property type="project" value="InterPro"/>
</dbReference>
<evidence type="ECO:0000256" key="1">
    <source>
        <dbReference type="ARBA" id="ARBA00000077"/>
    </source>
</evidence>
<evidence type="ECO:0000256" key="5">
    <source>
        <dbReference type="ARBA" id="ARBA00022723"/>
    </source>
</evidence>
<evidence type="ECO:0000256" key="2">
    <source>
        <dbReference type="ARBA" id="ARBA00005300"/>
    </source>
</evidence>
<keyword evidence="10" id="KW-1185">Reference proteome</keyword>
<evidence type="ECO:0000259" key="8">
    <source>
        <dbReference type="PROSITE" id="PS50879"/>
    </source>
</evidence>
<comment type="caution">
    <text evidence="9">The sequence shown here is derived from an EMBL/GenBank/DDBJ whole genome shotgun (WGS) entry which is preliminary data.</text>
</comment>
<dbReference type="InterPro" id="IPR002156">
    <property type="entry name" value="RNaseH_domain"/>
</dbReference>
<dbReference type="GO" id="GO:0043137">
    <property type="term" value="P:DNA replication, removal of RNA primer"/>
    <property type="evidence" value="ECO:0007669"/>
    <property type="project" value="TreeGrafter"/>
</dbReference>
<dbReference type="AlphaFoldDB" id="A0A8T9BBI1"/>
<accession>A0A8T9BBI1</accession>
<dbReference type="PROSITE" id="PS50879">
    <property type="entry name" value="RNASE_H_1"/>
    <property type="match status" value="1"/>
</dbReference>
<keyword evidence="7" id="KW-0378">Hydrolase</keyword>
<dbReference type="PANTHER" id="PTHR10642">
    <property type="entry name" value="RIBONUCLEASE H1"/>
    <property type="match status" value="1"/>
</dbReference>
<comment type="similarity">
    <text evidence="2">Belongs to the RNase H family.</text>
</comment>
<gene>
    <name evidence="9" type="primary">RNASEH1</name>
    <name evidence="9" type="ORF">LARI1_G006985</name>
</gene>
<feature type="domain" description="RNase H type-1" evidence="8">
    <location>
        <begin position="75"/>
        <end position="230"/>
    </location>
</feature>
<keyword evidence="4" id="KW-0540">Nuclease</keyword>
<dbReference type="CDD" id="cd13934">
    <property type="entry name" value="RNase_H_Dikarya_like"/>
    <property type="match status" value="1"/>
</dbReference>
<dbReference type="InterPro" id="IPR050092">
    <property type="entry name" value="RNase_H"/>
</dbReference>
<keyword evidence="6" id="KW-0255">Endonuclease</keyword>
<keyword evidence="5" id="KW-0479">Metal-binding</keyword>
<reference evidence="9 10" key="1">
    <citation type="submission" date="2018-05" db="EMBL/GenBank/DDBJ databases">
        <title>Whole genome sequencing for identification of molecular markers to develop diagnostic detection tools for the regulated plant pathogen Lachnellula willkommii.</title>
        <authorList>
            <person name="Giroux E."/>
            <person name="Bilodeau G."/>
        </authorList>
    </citation>
    <scope>NUCLEOTIDE SEQUENCE [LARGE SCALE GENOMIC DNA]</scope>
    <source>
        <strain evidence="9 10">CBS 203.66</strain>
    </source>
</reference>
<evidence type="ECO:0000256" key="6">
    <source>
        <dbReference type="ARBA" id="ARBA00022759"/>
    </source>
</evidence>
<dbReference type="EC" id="3.1.26.4" evidence="3"/>
<evidence type="ECO:0000256" key="4">
    <source>
        <dbReference type="ARBA" id="ARBA00022722"/>
    </source>
</evidence>
<dbReference type="Gene3D" id="3.30.420.10">
    <property type="entry name" value="Ribonuclease H-like superfamily/Ribonuclease H"/>
    <property type="match status" value="1"/>
</dbReference>
<comment type="catalytic activity">
    <reaction evidence="1">
        <text>Endonucleolytic cleavage to 5'-phosphomonoester.</text>
        <dbReference type="EC" id="3.1.26.4"/>
    </reaction>
</comment>
<dbReference type="Proteomes" id="UP000469559">
    <property type="component" value="Unassembled WGS sequence"/>
</dbReference>
<dbReference type="EMBL" id="QGMF01000455">
    <property type="protein sequence ID" value="TVY15743.1"/>
    <property type="molecule type" value="Genomic_DNA"/>
</dbReference>
<dbReference type="InterPro" id="IPR036397">
    <property type="entry name" value="RNaseH_sf"/>
</dbReference>
<dbReference type="InterPro" id="IPR012337">
    <property type="entry name" value="RNaseH-like_sf"/>
</dbReference>